<reference evidence="2" key="1">
    <citation type="journal article" date="2021" name="PeerJ">
        <title>Extensive microbial diversity within the chicken gut microbiome revealed by metagenomics and culture.</title>
        <authorList>
            <person name="Gilroy R."/>
            <person name="Ravi A."/>
            <person name="Getino M."/>
            <person name="Pursley I."/>
            <person name="Horton D.L."/>
            <person name="Alikhan N.F."/>
            <person name="Baker D."/>
            <person name="Gharbi K."/>
            <person name="Hall N."/>
            <person name="Watson M."/>
            <person name="Adriaenssens E.M."/>
            <person name="Foster-Nyarko E."/>
            <person name="Jarju S."/>
            <person name="Secka A."/>
            <person name="Antonio M."/>
            <person name="Oren A."/>
            <person name="Chaudhuri R.R."/>
            <person name="La Ragione R."/>
            <person name="Hildebrand F."/>
            <person name="Pallen M.J."/>
        </authorList>
    </citation>
    <scope>NUCLEOTIDE SEQUENCE</scope>
    <source>
        <strain evidence="2">G3-2149</strain>
    </source>
</reference>
<dbReference type="PANTHER" id="PTHR43682">
    <property type="entry name" value="LACTATE UTILIZATION PROTEIN C"/>
    <property type="match status" value="1"/>
</dbReference>
<dbReference type="InterPro" id="IPR024185">
    <property type="entry name" value="FTHF_cligase-like_sf"/>
</dbReference>
<dbReference type="InterPro" id="IPR003741">
    <property type="entry name" value="LUD_dom"/>
</dbReference>
<dbReference type="SUPFAM" id="SSF100950">
    <property type="entry name" value="NagB/RpiA/CoA transferase-like"/>
    <property type="match status" value="1"/>
</dbReference>
<accession>A0A9E2P553</accession>
<dbReference type="AlphaFoldDB" id="A0A9E2P553"/>
<proteinExistence type="predicted"/>
<reference evidence="2" key="2">
    <citation type="submission" date="2021-04" db="EMBL/GenBank/DDBJ databases">
        <authorList>
            <person name="Gilroy R."/>
        </authorList>
    </citation>
    <scope>NUCLEOTIDE SEQUENCE</scope>
    <source>
        <strain evidence="2">G3-2149</strain>
    </source>
</reference>
<gene>
    <name evidence="2" type="ORF">H9789_12845</name>
</gene>
<evidence type="ECO:0000313" key="2">
    <source>
        <dbReference type="EMBL" id="MBU3854675.1"/>
    </source>
</evidence>
<sequence length="204" mass="22343">MSSREMILANIRKNTQTKYEKPDYRSIEEHAIRYPDLIGQFTEVMKQMGGQAVLLQEGDDLNALIRSLYPEAKRIASTVAEVDTAFGKQTVDCGAFHPDTVAAPGDLDGTDLAIVQGRLGVCENGAVWIEQEVEQRAVYFIAEALVILLDRKALKNNMHEAYPLIETGKYGFGVFISGPSKTADIEQALVMGAHGARSVTVVLV</sequence>
<dbReference type="Pfam" id="PF02589">
    <property type="entry name" value="LUD_dom"/>
    <property type="match status" value="1"/>
</dbReference>
<protein>
    <submittedName>
        <fullName evidence="2">LUD domain-containing protein</fullName>
    </submittedName>
</protein>
<feature type="domain" description="LUD" evidence="1">
    <location>
        <begin position="40"/>
        <end position="204"/>
    </location>
</feature>
<organism evidence="2 3">
    <name type="scientific">Candidatus Paraprevotella stercoravium</name>
    <dbReference type="NCBI Taxonomy" id="2838725"/>
    <lineage>
        <taxon>Bacteria</taxon>
        <taxon>Pseudomonadati</taxon>
        <taxon>Bacteroidota</taxon>
        <taxon>Bacteroidia</taxon>
        <taxon>Bacteroidales</taxon>
        <taxon>Prevotellaceae</taxon>
        <taxon>Paraprevotella</taxon>
    </lineage>
</organism>
<dbReference type="InterPro" id="IPR037171">
    <property type="entry name" value="NagB/RpiA_transferase-like"/>
</dbReference>
<evidence type="ECO:0000259" key="1">
    <source>
        <dbReference type="Pfam" id="PF02589"/>
    </source>
</evidence>
<comment type="caution">
    <text evidence="2">The sequence shown here is derived from an EMBL/GenBank/DDBJ whole genome shotgun (WGS) entry which is preliminary data.</text>
</comment>
<name>A0A9E2P553_9BACT</name>
<dbReference type="Proteomes" id="UP000823865">
    <property type="component" value="Unassembled WGS sequence"/>
</dbReference>
<dbReference type="Gene3D" id="3.40.50.10420">
    <property type="entry name" value="NagB/RpiA/CoA transferase-like"/>
    <property type="match status" value="1"/>
</dbReference>
<evidence type="ECO:0000313" key="3">
    <source>
        <dbReference type="Proteomes" id="UP000823865"/>
    </source>
</evidence>
<dbReference type="EMBL" id="JAHLFU010000265">
    <property type="protein sequence ID" value="MBU3854675.1"/>
    <property type="molecule type" value="Genomic_DNA"/>
</dbReference>
<dbReference type="PANTHER" id="PTHR43682:SF1">
    <property type="entry name" value="LACTATE UTILIZATION PROTEIN C"/>
    <property type="match status" value="1"/>
</dbReference>